<sequence length="158" mass="17695">MRKLIDISVLTISAVAITYAGYASAKTDKIKPKNIENNIQLFSTHWQLVKQVFQIYVPKYGKPLSRLIIDTPSTVAVSNDIDVFDDKGQKVNINISVYERKIRITFPETVTYSTSKLLVSLNKVRQPINGSVTIYSLSAKVIGSDAEIPIGQAQFRKF</sequence>
<name>A0ABR8GSR0_9CYAN</name>
<accession>A0ABR8GSR0</accession>
<evidence type="ECO:0000313" key="1">
    <source>
        <dbReference type="EMBL" id="MBD2605773.1"/>
    </source>
</evidence>
<reference evidence="1 2" key="1">
    <citation type="journal article" date="2020" name="ISME J.">
        <title>Comparative genomics reveals insights into cyanobacterial evolution and habitat adaptation.</title>
        <authorList>
            <person name="Chen M.Y."/>
            <person name="Teng W.K."/>
            <person name="Zhao L."/>
            <person name="Hu C.X."/>
            <person name="Zhou Y.K."/>
            <person name="Han B.P."/>
            <person name="Song L.R."/>
            <person name="Shu W.S."/>
        </authorList>
    </citation>
    <scope>NUCLEOTIDE SEQUENCE [LARGE SCALE GENOMIC DNA]</scope>
    <source>
        <strain evidence="1 2">FACHB-248</strain>
    </source>
</reference>
<evidence type="ECO:0008006" key="3">
    <source>
        <dbReference type="Google" id="ProtNLM"/>
    </source>
</evidence>
<organism evidence="1 2">
    <name type="scientific">Scytonema hofmannii FACHB-248</name>
    <dbReference type="NCBI Taxonomy" id="1842502"/>
    <lineage>
        <taxon>Bacteria</taxon>
        <taxon>Bacillati</taxon>
        <taxon>Cyanobacteriota</taxon>
        <taxon>Cyanophyceae</taxon>
        <taxon>Nostocales</taxon>
        <taxon>Scytonemataceae</taxon>
        <taxon>Scytonema</taxon>
    </lineage>
</organism>
<dbReference type="EMBL" id="JACJTA010000028">
    <property type="protein sequence ID" value="MBD2605773.1"/>
    <property type="molecule type" value="Genomic_DNA"/>
</dbReference>
<keyword evidence="2" id="KW-1185">Reference proteome</keyword>
<dbReference type="Proteomes" id="UP000660380">
    <property type="component" value="Unassembled WGS sequence"/>
</dbReference>
<gene>
    <name evidence="1" type="ORF">H6G81_14910</name>
</gene>
<proteinExistence type="predicted"/>
<protein>
    <recommendedName>
        <fullName evidence="3">DUF2808 domain-containing protein</fullName>
    </recommendedName>
</protein>
<evidence type="ECO:0000313" key="2">
    <source>
        <dbReference type="Proteomes" id="UP000660380"/>
    </source>
</evidence>
<comment type="caution">
    <text evidence="1">The sequence shown here is derived from an EMBL/GenBank/DDBJ whole genome shotgun (WGS) entry which is preliminary data.</text>
</comment>